<keyword evidence="2 4" id="KW-0472">Membrane</keyword>
<dbReference type="InterPro" id="IPR000531">
    <property type="entry name" value="Beta-barrel_TonB"/>
</dbReference>
<evidence type="ECO:0000256" key="3">
    <source>
        <dbReference type="ARBA" id="ARBA00023237"/>
    </source>
</evidence>
<protein>
    <submittedName>
        <fullName evidence="7">TonB-dependent receptor</fullName>
    </submittedName>
</protein>
<dbReference type="PANTHER" id="PTHR40980:SF3">
    <property type="entry name" value="TONB-DEPENDENT RECEPTOR-LIKE BETA-BARREL DOMAIN-CONTAINING PROTEIN"/>
    <property type="match status" value="1"/>
</dbReference>
<keyword evidence="4" id="KW-0798">TonB box</keyword>
<keyword evidence="7" id="KW-0675">Receptor</keyword>
<dbReference type="NCBIfam" id="TIGR01782">
    <property type="entry name" value="TonB-Xanth-Caul"/>
    <property type="match status" value="1"/>
</dbReference>
<dbReference type="EMBL" id="QNRT01000001">
    <property type="protein sequence ID" value="RBP53199.1"/>
    <property type="molecule type" value="Genomic_DNA"/>
</dbReference>
<dbReference type="InterPro" id="IPR010104">
    <property type="entry name" value="TonB_rcpt_bac"/>
</dbReference>
<name>A0A395JNL9_9GAMM</name>
<evidence type="ECO:0000256" key="4">
    <source>
        <dbReference type="RuleBase" id="RU003357"/>
    </source>
</evidence>
<dbReference type="OrthoDB" id="8727862at2"/>
<feature type="domain" description="TonB-dependent receptor-like beta-barrel" evidence="5">
    <location>
        <begin position="420"/>
        <end position="947"/>
    </location>
</feature>
<dbReference type="PANTHER" id="PTHR40980">
    <property type="entry name" value="PLUG DOMAIN-CONTAINING PROTEIN"/>
    <property type="match status" value="1"/>
</dbReference>
<evidence type="ECO:0000256" key="1">
    <source>
        <dbReference type="ARBA" id="ARBA00004442"/>
    </source>
</evidence>
<dbReference type="Gene3D" id="2.40.170.20">
    <property type="entry name" value="TonB-dependent receptor, beta-barrel domain"/>
    <property type="match status" value="1"/>
</dbReference>
<evidence type="ECO:0000259" key="6">
    <source>
        <dbReference type="Pfam" id="PF07715"/>
    </source>
</evidence>
<proteinExistence type="inferred from homology"/>
<dbReference type="Pfam" id="PF00593">
    <property type="entry name" value="TonB_dep_Rec_b-barrel"/>
    <property type="match status" value="1"/>
</dbReference>
<dbReference type="AlphaFoldDB" id="A0A395JNL9"/>
<organism evidence="7 8">
    <name type="scientific">Arenicella xantha</name>
    <dbReference type="NCBI Taxonomy" id="644221"/>
    <lineage>
        <taxon>Bacteria</taxon>
        <taxon>Pseudomonadati</taxon>
        <taxon>Pseudomonadota</taxon>
        <taxon>Gammaproteobacteria</taxon>
        <taxon>Arenicellales</taxon>
        <taxon>Arenicellaceae</taxon>
        <taxon>Arenicella</taxon>
    </lineage>
</organism>
<comment type="subcellular location">
    <subcellularLocation>
        <location evidence="1 4">Cell outer membrane</location>
    </subcellularLocation>
</comment>
<evidence type="ECO:0000259" key="5">
    <source>
        <dbReference type="Pfam" id="PF00593"/>
    </source>
</evidence>
<evidence type="ECO:0000313" key="7">
    <source>
        <dbReference type="EMBL" id="RBP53199.1"/>
    </source>
</evidence>
<evidence type="ECO:0000256" key="2">
    <source>
        <dbReference type="ARBA" id="ARBA00023136"/>
    </source>
</evidence>
<comment type="caution">
    <text evidence="7">The sequence shown here is derived from an EMBL/GenBank/DDBJ whole genome shotgun (WGS) entry which is preliminary data.</text>
</comment>
<dbReference type="Pfam" id="PF07715">
    <property type="entry name" value="Plug"/>
    <property type="match status" value="1"/>
</dbReference>
<accession>A0A395JNL9</accession>
<gene>
    <name evidence="7" type="ORF">DFR28_101584</name>
</gene>
<dbReference type="Proteomes" id="UP000253083">
    <property type="component" value="Unassembled WGS sequence"/>
</dbReference>
<dbReference type="InterPro" id="IPR037066">
    <property type="entry name" value="Plug_dom_sf"/>
</dbReference>
<comment type="similarity">
    <text evidence="4">Belongs to the TonB-dependent receptor family.</text>
</comment>
<dbReference type="InterPro" id="IPR012910">
    <property type="entry name" value="Plug_dom"/>
</dbReference>
<dbReference type="GO" id="GO:0009279">
    <property type="term" value="C:cell outer membrane"/>
    <property type="evidence" value="ECO:0007669"/>
    <property type="project" value="UniProtKB-SubCell"/>
</dbReference>
<dbReference type="InParanoid" id="A0A395JNL9"/>
<keyword evidence="8" id="KW-1185">Reference proteome</keyword>
<sequence>MTKRISKNAFELSARGFPYKKTMLAMCVGAAIQPATWAQTVEADAVETDDVKKSSEAMLEEVTVYGVRASLKSAQDIKKNADTHVDAISASDINALPDVSVLEALQRVPGVSIERFAAINDPDHFSTEGSGVTLRGLPNTRSEFNGRDTFSANSGRGLSFQDVSPELLGSVEIFKNQTADMIEGGISGTINLNTREPFDSEERVLSISAQANYGDLEEEWTPSFSGLYSDRWEVEGGEVGVLASYSNSDLDFRSDGAQFGFHKFDETSGRYTPINAGIRTTSTQREREAVSLAVQFENTDGTFSVLGEYLRSDSATTWTEFAFFSDDAAGSPSADSVYDGNGVFQSGTIENISGGLGPQTRQQTSNLLTQDFSLEFEFQATDKLKISTDLQYVDSETDVLDLSVFGGIVGGGLSVDLANNGGKPGLTFRAPNGQGPDFFTNPANYFWLAAMDHVEESEGDEAAIRLDFDYELDSDFAKSVEAGVRWSERDQTTRWSNYNWGNLSETWANGQSTFDGTANGAGYANSQASAFTFDNFFAGGVQGIPGGTVLAGNASLVSDYGTFRNNFDVPNVFRAPLFGREGDANSPYIAAEINSTTETNTSAYVRLNFGIDGDKRMDGNVGLRYVNLDTSVGGGITYPLILVGNNPNSNFTADQLAFANGFSSSEAAESSYDAILPSLNIKYELTPELIARFGASKAVSWPDLGNLRYNYNITSSIDTIDGQATLRSFRQVSGNPFLKPLESINLDLSFEYYFDDADYVSAGVFHKDIKNFFSTTTTTRNITNPSSGVTQPVEVSQPFNVGSATLSGFEFAYQQFFDELPGVWSGLGMQFNYTYLDPSNVPQQNLRPEQFGGETDVDRAAVPYDNLPLQGLSESQFNIVGLFENDKWEGRLAYNWRDDYLLTIREVNSSNVGFDVTTFADARGQLDGSVFYRVNDDWQVGLQGTNLLQDEVTTSSQVDASGTRVFRHSYVYDRRFTLVVRGSF</sequence>
<dbReference type="InterPro" id="IPR036942">
    <property type="entry name" value="Beta-barrel_TonB_sf"/>
</dbReference>
<evidence type="ECO:0000313" key="8">
    <source>
        <dbReference type="Proteomes" id="UP000253083"/>
    </source>
</evidence>
<feature type="domain" description="TonB-dependent receptor plug" evidence="6">
    <location>
        <begin position="79"/>
        <end position="189"/>
    </location>
</feature>
<dbReference type="RefSeq" id="WP_113952790.1">
    <property type="nucleotide sequence ID" value="NZ_QNRT01000001.1"/>
</dbReference>
<keyword evidence="3" id="KW-0998">Cell outer membrane</keyword>
<dbReference type="SUPFAM" id="SSF56935">
    <property type="entry name" value="Porins"/>
    <property type="match status" value="1"/>
</dbReference>
<reference evidence="7 8" key="1">
    <citation type="submission" date="2018-06" db="EMBL/GenBank/DDBJ databases">
        <title>Genomic Encyclopedia of Type Strains, Phase IV (KMG-IV): sequencing the most valuable type-strain genomes for metagenomic binning, comparative biology and taxonomic classification.</title>
        <authorList>
            <person name="Goeker M."/>
        </authorList>
    </citation>
    <scope>NUCLEOTIDE SEQUENCE [LARGE SCALE GENOMIC DNA]</scope>
    <source>
        <strain evidence="7 8">DSM 24032</strain>
    </source>
</reference>
<dbReference type="Gene3D" id="2.170.130.10">
    <property type="entry name" value="TonB-dependent receptor, plug domain"/>
    <property type="match status" value="1"/>
</dbReference>